<comment type="caution">
    <text evidence="2">The sequence shown here is derived from an EMBL/GenBank/DDBJ whole genome shotgun (WGS) entry which is preliminary data.</text>
</comment>
<dbReference type="InterPro" id="IPR016181">
    <property type="entry name" value="Acyl_CoA_acyltransferase"/>
</dbReference>
<accession>A0A543G0E4</accession>
<dbReference type="Proteomes" id="UP000320773">
    <property type="component" value="Unassembled WGS sequence"/>
</dbReference>
<evidence type="ECO:0000313" key="2">
    <source>
        <dbReference type="EMBL" id="TQM39553.1"/>
    </source>
</evidence>
<gene>
    <name evidence="2" type="ORF">BC670_0353</name>
</gene>
<dbReference type="Pfam" id="PF13673">
    <property type="entry name" value="Acetyltransf_10"/>
    <property type="match status" value="1"/>
</dbReference>
<dbReference type="SUPFAM" id="SSF55729">
    <property type="entry name" value="Acyl-CoA N-acyltransferases (Nat)"/>
    <property type="match status" value="1"/>
</dbReference>
<evidence type="ECO:0000259" key="1">
    <source>
        <dbReference type="PROSITE" id="PS51186"/>
    </source>
</evidence>
<proteinExistence type="predicted"/>
<dbReference type="Gene3D" id="3.40.630.30">
    <property type="match status" value="1"/>
</dbReference>
<organism evidence="2 3">
    <name type="scientific">Flavobacterium branchiophilum</name>
    <dbReference type="NCBI Taxonomy" id="55197"/>
    <lineage>
        <taxon>Bacteria</taxon>
        <taxon>Pseudomonadati</taxon>
        <taxon>Bacteroidota</taxon>
        <taxon>Flavobacteriia</taxon>
        <taxon>Flavobacteriales</taxon>
        <taxon>Flavobacteriaceae</taxon>
        <taxon>Flavobacterium</taxon>
    </lineage>
</organism>
<feature type="domain" description="N-acetyltransferase" evidence="1">
    <location>
        <begin position="1"/>
        <end position="105"/>
    </location>
</feature>
<keyword evidence="2" id="KW-0808">Transferase</keyword>
<sequence>MKILPASILDIPSMLSVFEHAVLDISTHFYSKNQLKIWASSMNNTSKWHQIIEQQVVLLAYEHENVLGFVTLDHPTTIDLLYVLPRFQRQGVATQLFVAIEQIIL</sequence>
<protein>
    <submittedName>
        <fullName evidence="2">Acetyltransferase (GNAT) family protein</fullName>
    </submittedName>
</protein>
<dbReference type="GO" id="GO:0016747">
    <property type="term" value="F:acyltransferase activity, transferring groups other than amino-acyl groups"/>
    <property type="evidence" value="ECO:0007669"/>
    <property type="project" value="InterPro"/>
</dbReference>
<dbReference type="CDD" id="cd04301">
    <property type="entry name" value="NAT_SF"/>
    <property type="match status" value="1"/>
</dbReference>
<dbReference type="PROSITE" id="PS51186">
    <property type="entry name" value="GNAT"/>
    <property type="match status" value="1"/>
</dbReference>
<name>A0A543G0E4_9FLAO</name>
<reference evidence="2 3" key="1">
    <citation type="submission" date="2019-06" db="EMBL/GenBank/DDBJ databases">
        <title>Genomic Encyclopedia of Archaeal and Bacterial Type Strains, Phase II (KMG-II): from individual species to whole genera.</title>
        <authorList>
            <person name="Goeker M."/>
        </authorList>
    </citation>
    <scope>NUCLEOTIDE SEQUENCE [LARGE SCALE GENOMIC DNA]</scope>
    <source>
        <strain evidence="2 3">DSM 24789</strain>
    </source>
</reference>
<evidence type="ECO:0000313" key="3">
    <source>
        <dbReference type="Proteomes" id="UP000320773"/>
    </source>
</evidence>
<dbReference type="EMBL" id="VFPJ01000001">
    <property type="protein sequence ID" value="TQM39553.1"/>
    <property type="molecule type" value="Genomic_DNA"/>
</dbReference>
<dbReference type="InterPro" id="IPR000182">
    <property type="entry name" value="GNAT_dom"/>
</dbReference>
<dbReference type="AlphaFoldDB" id="A0A543G0E4"/>